<reference evidence="4 5" key="1">
    <citation type="submission" date="2023-10" db="EMBL/GenBank/DDBJ databases">
        <title>179-bfca-hs.</title>
        <authorList>
            <person name="Miliotis G."/>
            <person name="Sengupta P."/>
            <person name="Hameed A."/>
            <person name="Chuvochina M."/>
            <person name="Mcdonagh F."/>
            <person name="Simpson A.C."/>
            <person name="Singh N.K."/>
            <person name="Rekha P.D."/>
            <person name="Raman K."/>
            <person name="Hugenholtz P."/>
            <person name="Venkateswaran K."/>
        </authorList>
    </citation>
    <scope>NUCLEOTIDE SEQUENCE [LARGE SCALE GENOMIC DNA]</scope>
    <source>
        <strain evidence="4 5">179-BFC-A-HS</strain>
    </source>
</reference>
<dbReference type="PROSITE" id="PS50828">
    <property type="entry name" value="SMR"/>
    <property type="match status" value="1"/>
</dbReference>
<dbReference type="SMART" id="SM00463">
    <property type="entry name" value="SMR"/>
    <property type="match status" value="1"/>
</dbReference>
<evidence type="ECO:0000256" key="2">
    <source>
        <dbReference type="SAM" id="MobiDB-lite"/>
    </source>
</evidence>
<dbReference type="Gene3D" id="3.30.1370.110">
    <property type="match status" value="1"/>
</dbReference>
<organism evidence="4 5">
    <name type="scientific">Tigheibacillus jepli</name>
    <dbReference type="NCBI Taxonomy" id="3035914"/>
    <lineage>
        <taxon>Bacteria</taxon>
        <taxon>Bacillati</taxon>
        <taxon>Bacillota</taxon>
        <taxon>Bacilli</taxon>
        <taxon>Bacillales</taxon>
        <taxon>Bacillaceae</taxon>
        <taxon>Tigheibacillus</taxon>
    </lineage>
</organism>
<feature type="coiled-coil region" evidence="1">
    <location>
        <begin position="2"/>
        <end position="33"/>
    </location>
</feature>
<comment type="caution">
    <text evidence="4">The sequence shown here is derived from an EMBL/GenBank/DDBJ whole genome shotgun (WGS) entry which is preliminary data.</text>
</comment>
<keyword evidence="5" id="KW-1185">Reference proteome</keyword>
<keyword evidence="1" id="KW-0175">Coiled coil</keyword>
<evidence type="ECO:0000256" key="1">
    <source>
        <dbReference type="SAM" id="Coils"/>
    </source>
</evidence>
<feature type="domain" description="Smr" evidence="3">
    <location>
        <begin position="143"/>
        <end position="218"/>
    </location>
</feature>
<evidence type="ECO:0000313" key="4">
    <source>
        <dbReference type="EMBL" id="MDY0405409.1"/>
    </source>
</evidence>
<dbReference type="InterPro" id="IPR046893">
    <property type="entry name" value="MSSS"/>
</dbReference>
<dbReference type="EMBL" id="JAROCA020000001">
    <property type="protein sequence ID" value="MDY0405409.1"/>
    <property type="molecule type" value="Genomic_DNA"/>
</dbReference>
<dbReference type="Pfam" id="PF20297">
    <property type="entry name" value="MSSS"/>
    <property type="match status" value="1"/>
</dbReference>
<evidence type="ECO:0000259" key="3">
    <source>
        <dbReference type="PROSITE" id="PS50828"/>
    </source>
</evidence>
<dbReference type="InterPro" id="IPR002625">
    <property type="entry name" value="Smr_dom"/>
</dbReference>
<name>A0ABU5CGF6_9BACI</name>
<dbReference type="Proteomes" id="UP001228376">
    <property type="component" value="Unassembled WGS sequence"/>
</dbReference>
<protein>
    <submittedName>
        <fullName evidence="4">Smr/MutS family protein</fullName>
    </submittedName>
</protein>
<sequence>MYKKAEDKAKKAVDKAREQAEKIVAEIRDMQIDAQLKEHKWIEAKKSLDDALPQLTEKTPEKAHPKRKKEVSFQPGDDVKLTSLDQQGTIVEKVNDSTYLVQIGIMKMKVKSSDMQLLKKKKQEYAEPLATVKGSGYHVRPELDLRGERYEDALHRLEKYLDDAMLAGYQRVSIIHGKGTGALRNGVVDYLKNNRAVTGFRSGAAGEGGSGVTVVDLK</sequence>
<dbReference type="SUPFAM" id="SSF160443">
    <property type="entry name" value="SMR domain-like"/>
    <property type="match status" value="1"/>
</dbReference>
<feature type="region of interest" description="Disordered" evidence="2">
    <location>
        <begin position="49"/>
        <end position="75"/>
    </location>
</feature>
<proteinExistence type="predicted"/>
<accession>A0ABU5CGF6</accession>
<dbReference type="Pfam" id="PF01713">
    <property type="entry name" value="Smr"/>
    <property type="match status" value="1"/>
</dbReference>
<dbReference type="RefSeq" id="WP_320384487.1">
    <property type="nucleotide sequence ID" value="NZ_JAROCA020000001.1"/>
</dbReference>
<evidence type="ECO:0000313" key="5">
    <source>
        <dbReference type="Proteomes" id="UP001228376"/>
    </source>
</evidence>
<gene>
    <name evidence="4" type="ORF">P5G51_008345</name>
</gene>
<dbReference type="InterPro" id="IPR036063">
    <property type="entry name" value="Smr_dom_sf"/>
</dbReference>